<dbReference type="Gene3D" id="1.25.40.10">
    <property type="entry name" value="Tetratricopeptide repeat domain"/>
    <property type="match status" value="1"/>
</dbReference>
<keyword evidence="1" id="KW-0802">TPR repeat</keyword>
<dbReference type="EMBL" id="MFKF01000169">
    <property type="protein sequence ID" value="OGG51800.1"/>
    <property type="molecule type" value="Genomic_DNA"/>
</dbReference>
<dbReference type="SMART" id="SM00028">
    <property type="entry name" value="TPR"/>
    <property type="match status" value="4"/>
</dbReference>
<reference evidence="3 4" key="1">
    <citation type="journal article" date="2016" name="Nat. Commun.">
        <title>Thousands of microbial genomes shed light on interconnected biogeochemical processes in an aquifer system.</title>
        <authorList>
            <person name="Anantharaman K."/>
            <person name="Brown C.T."/>
            <person name="Hug L.A."/>
            <person name="Sharon I."/>
            <person name="Castelle C.J."/>
            <person name="Probst A.J."/>
            <person name="Thomas B.C."/>
            <person name="Singh A."/>
            <person name="Wilkins M.J."/>
            <person name="Karaoz U."/>
            <person name="Brodie E.L."/>
            <person name="Williams K.H."/>
            <person name="Hubbard S.S."/>
            <person name="Banfield J.F."/>
        </authorList>
    </citation>
    <scope>NUCLEOTIDE SEQUENCE [LARGE SCALE GENOMIC DNA]</scope>
    <source>
        <strain evidence="4">RIFCSPLOWO2_12_FULL_64_10</strain>
    </source>
</reference>
<dbReference type="InterPro" id="IPR019734">
    <property type="entry name" value="TPR_rpt"/>
</dbReference>
<feature type="compositionally biased region" description="Basic and acidic residues" evidence="2">
    <location>
        <begin position="433"/>
        <end position="446"/>
    </location>
</feature>
<dbReference type="PROSITE" id="PS50005">
    <property type="entry name" value="TPR"/>
    <property type="match status" value="2"/>
</dbReference>
<evidence type="ECO:0000256" key="1">
    <source>
        <dbReference type="PROSITE-ProRule" id="PRU00339"/>
    </source>
</evidence>
<evidence type="ECO:0000256" key="2">
    <source>
        <dbReference type="SAM" id="MobiDB-lite"/>
    </source>
</evidence>
<dbReference type="InterPro" id="IPR030959">
    <property type="entry name" value="GWxTD_dom"/>
</dbReference>
<dbReference type="AlphaFoldDB" id="A0A1F6CRT7"/>
<feature type="region of interest" description="Disordered" evidence="2">
    <location>
        <begin position="459"/>
        <end position="478"/>
    </location>
</feature>
<dbReference type="PANTHER" id="PTHR44809">
    <property type="match status" value="1"/>
</dbReference>
<feature type="repeat" description="TPR" evidence="1">
    <location>
        <begin position="22"/>
        <end position="55"/>
    </location>
</feature>
<comment type="caution">
    <text evidence="3">The sequence shown here is derived from an EMBL/GenBank/DDBJ whole genome shotgun (WGS) entry which is preliminary data.</text>
</comment>
<dbReference type="InterPro" id="IPR011990">
    <property type="entry name" value="TPR-like_helical_dom_sf"/>
</dbReference>
<feature type="compositionally biased region" description="Low complexity" evidence="2">
    <location>
        <begin position="421"/>
        <end position="432"/>
    </location>
</feature>
<dbReference type="InterPro" id="IPR052943">
    <property type="entry name" value="TMTC_O-mannosyl-trnsfr"/>
</dbReference>
<evidence type="ECO:0000313" key="3">
    <source>
        <dbReference type="EMBL" id="OGG51800.1"/>
    </source>
</evidence>
<feature type="repeat" description="TPR" evidence="1">
    <location>
        <begin position="56"/>
        <end position="89"/>
    </location>
</feature>
<sequence>MYVGLLTSILSPGPVSTEEDRTAALYRLGVARLELGDAGHAIEPLREAVTLSPHDARARVVLGHAYLKAGRRDEAERAFREAVGLDAGLAEAHVGMGLAALKRREERGRAGAHFEEALRRDPHHIEARYHLERTRRMQGGRDMEDAARAALGGDSTDAVAHRMLAEVYEREGEVDRAAVHYGRYLALWPGDAEVRRRLAMLCLDRGDAKAAQGVVRAGPDSVPQGRDLPILASARLADSDGAGALALFEAYLAAAPEEERRFYQDISLVASPEEVAAYQKAPEAEREAFLRRFWLRRDPALVSGVAGRRAEHLRRVWYARTHFSQKAYPWDRRGEVYIRYGEPDHRVTSRKPNHRMSPAVQRVKEQLAVNLYGPDAVGEVYPGPVFPIRSSRALSVAAPEAKIDLDADEREFLTNLEAMQAQQRQAAQNQIRQSRERQGEKSDDRAQINPIDQEQEIGAARQSGEVADPGLTTLRPTGLRRERFIDQSTAMFMPVTSSDNHAAVVPWETWVYTGVGEGFEVTFTDEYMQGNYDFAPVPTHVPQELRERHVAMRDIMSFVWYSPEVTIHRAATATSDFYRVGRGAAPFDFSYYVARFRGASGSRAEVYWGVGFWQLGMRDSSGSRLEGRMALVSRDLGRTYEFDEEGRLGGGWLRAVRGEGAGQGRWMVSQMAVEAPPGDYDLAVQVREGGTGRLQVYRQPVTLEDYRQPGLRMSDVEVACGVEQREGEDRFTKNGLRVLPMPGRAFRQDMDVYLYFEVYNLRRDATGRTRYRVTYTVRSQDRRPVVVRALAGLGQLMGVTERPEGVSVVYEQAGTQPQEAVYVGLDVGRSGAGAQEVTVRVEDLQAAGQGAERRAHFLIAER</sequence>
<dbReference type="NCBIfam" id="TIGR04514">
    <property type="entry name" value="GWxTD_dom"/>
    <property type="match status" value="1"/>
</dbReference>
<evidence type="ECO:0000313" key="4">
    <source>
        <dbReference type="Proteomes" id="UP000178606"/>
    </source>
</evidence>
<gene>
    <name evidence="3" type="ORF">A3F84_20265</name>
</gene>
<dbReference type="Pfam" id="PF14559">
    <property type="entry name" value="TPR_19"/>
    <property type="match status" value="2"/>
</dbReference>
<feature type="region of interest" description="Disordered" evidence="2">
    <location>
        <begin position="421"/>
        <end position="448"/>
    </location>
</feature>
<name>A0A1F6CRT7_HANXR</name>
<dbReference type="Proteomes" id="UP000178606">
    <property type="component" value="Unassembled WGS sequence"/>
</dbReference>
<organism evidence="3 4">
    <name type="scientific">Handelsmanbacteria sp. (strain RIFCSPLOWO2_12_FULL_64_10)</name>
    <dbReference type="NCBI Taxonomy" id="1817868"/>
    <lineage>
        <taxon>Bacteria</taxon>
        <taxon>Candidatus Handelsmaniibacteriota</taxon>
    </lineage>
</organism>
<dbReference type="SUPFAM" id="SSF48452">
    <property type="entry name" value="TPR-like"/>
    <property type="match status" value="1"/>
</dbReference>
<dbReference type="PANTHER" id="PTHR44809:SF1">
    <property type="entry name" value="PROTEIN O-MANNOSYL-TRANSFERASE TMTC1"/>
    <property type="match status" value="1"/>
</dbReference>
<protein>
    <submittedName>
        <fullName evidence="3">Uncharacterized protein</fullName>
    </submittedName>
</protein>
<proteinExistence type="predicted"/>
<accession>A0A1F6CRT7</accession>